<feature type="domain" description="Origin recognition complex subunit 5 C-terminal" evidence="9">
    <location>
        <begin position="309"/>
        <end position="448"/>
    </location>
</feature>
<protein>
    <submittedName>
        <fullName evidence="11">Uncharacterized protein</fullName>
    </submittedName>
</protein>
<dbReference type="GO" id="GO:0003688">
    <property type="term" value="F:DNA replication origin binding"/>
    <property type="evidence" value="ECO:0007669"/>
    <property type="project" value="TreeGrafter"/>
</dbReference>
<keyword evidence="3" id="KW-0235">DNA replication</keyword>
<evidence type="ECO:0000256" key="6">
    <source>
        <dbReference type="ARBA" id="ARBA00023242"/>
    </source>
</evidence>
<dbReference type="Pfam" id="PF13191">
    <property type="entry name" value="AAA_16"/>
    <property type="match status" value="1"/>
</dbReference>
<dbReference type="Gene3D" id="3.40.50.300">
    <property type="entry name" value="P-loop containing nucleotide triphosphate hydrolases"/>
    <property type="match status" value="1"/>
</dbReference>
<dbReference type="InterPro" id="IPR048866">
    <property type="entry name" value="ORC5_lid"/>
</dbReference>
<dbReference type="PANTHER" id="PTHR12705:SF0">
    <property type="entry name" value="ORIGIN RECOGNITION COMPLEX SUBUNIT 5"/>
    <property type="match status" value="1"/>
</dbReference>
<gene>
    <name evidence="11" type="ORF">EV356DRAFT_450770</name>
</gene>
<evidence type="ECO:0000256" key="3">
    <source>
        <dbReference type="ARBA" id="ARBA00022705"/>
    </source>
</evidence>
<evidence type="ECO:0000256" key="4">
    <source>
        <dbReference type="ARBA" id="ARBA00022741"/>
    </source>
</evidence>
<reference evidence="11" key="1">
    <citation type="journal article" date="2020" name="Stud. Mycol.">
        <title>101 Dothideomycetes genomes: a test case for predicting lifestyles and emergence of pathogens.</title>
        <authorList>
            <person name="Haridas S."/>
            <person name="Albert R."/>
            <person name="Binder M."/>
            <person name="Bloem J."/>
            <person name="Labutti K."/>
            <person name="Salamov A."/>
            <person name="Andreopoulos B."/>
            <person name="Baker S."/>
            <person name="Barry K."/>
            <person name="Bills G."/>
            <person name="Bluhm B."/>
            <person name="Cannon C."/>
            <person name="Castanera R."/>
            <person name="Culley D."/>
            <person name="Daum C."/>
            <person name="Ezra D."/>
            <person name="Gonzalez J."/>
            <person name="Henrissat B."/>
            <person name="Kuo A."/>
            <person name="Liang C."/>
            <person name="Lipzen A."/>
            <person name="Lutzoni F."/>
            <person name="Magnuson J."/>
            <person name="Mondo S."/>
            <person name="Nolan M."/>
            <person name="Ohm R."/>
            <person name="Pangilinan J."/>
            <person name="Park H.-J."/>
            <person name="Ramirez L."/>
            <person name="Alfaro M."/>
            <person name="Sun H."/>
            <person name="Tritt A."/>
            <person name="Yoshinaga Y."/>
            <person name="Zwiers L.-H."/>
            <person name="Turgeon B."/>
            <person name="Goodwin S."/>
            <person name="Spatafora J."/>
            <person name="Crous P."/>
            <person name="Grigoriev I."/>
        </authorList>
    </citation>
    <scope>NUCLEOTIDE SEQUENCE</scope>
    <source>
        <strain evidence="11">Tuck. ex Michener</strain>
    </source>
</reference>
<evidence type="ECO:0000259" key="8">
    <source>
        <dbReference type="Pfam" id="PF13191"/>
    </source>
</evidence>
<dbReference type="InterPro" id="IPR047088">
    <property type="entry name" value="ORC5_C"/>
</dbReference>
<keyword evidence="6" id="KW-0539">Nucleus</keyword>
<proteinExistence type="inferred from homology"/>
<accession>A0A6A6H2R4</accession>
<dbReference type="Proteomes" id="UP000800092">
    <property type="component" value="Unassembled WGS sequence"/>
</dbReference>
<keyword evidence="5" id="KW-0067">ATP-binding</keyword>
<keyword evidence="12" id="KW-1185">Reference proteome</keyword>
<comment type="similarity">
    <text evidence="2">Belongs to the ORC5 family.</text>
</comment>
<dbReference type="Pfam" id="PF14630">
    <property type="entry name" value="ORC5_C"/>
    <property type="match status" value="1"/>
</dbReference>
<evidence type="ECO:0000259" key="10">
    <source>
        <dbReference type="Pfam" id="PF21639"/>
    </source>
</evidence>
<feature type="region of interest" description="Disordered" evidence="7">
    <location>
        <begin position="340"/>
        <end position="361"/>
    </location>
</feature>
<organism evidence="11 12">
    <name type="scientific">Viridothelium virens</name>
    <name type="common">Speckled blister lichen</name>
    <name type="synonym">Trypethelium virens</name>
    <dbReference type="NCBI Taxonomy" id="1048519"/>
    <lineage>
        <taxon>Eukaryota</taxon>
        <taxon>Fungi</taxon>
        <taxon>Dikarya</taxon>
        <taxon>Ascomycota</taxon>
        <taxon>Pezizomycotina</taxon>
        <taxon>Dothideomycetes</taxon>
        <taxon>Dothideomycetes incertae sedis</taxon>
        <taxon>Trypetheliales</taxon>
        <taxon>Trypetheliaceae</taxon>
        <taxon>Viridothelium</taxon>
    </lineage>
</organism>
<dbReference type="InterPro" id="IPR041664">
    <property type="entry name" value="AAA_16"/>
</dbReference>
<dbReference type="Pfam" id="PF21639">
    <property type="entry name" value="ORC5_lid"/>
    <property type="match status" value="1"/>
</dbReference>
<evidence type="ECO:0000256" key="7">
    <source>
        <dbReference type="SAM" id="MobiDB-lite"/>
    </source>
</evidence>
<name>A0A6A6H2R4_VIRVR</name>
<dbReference type="SUPFAM" id="SSF52540">
    <property type="entry name" value="P-loop containing nucleoside triphosphate hydrolases"/>
    <property type="match status" value="1"/>
</dbReference>
<comment type="subcellular location">
    <subcellularLocation>
        <location evidence="1">Nucleus</location>
    </subcellularLocation>
</comment>
<dbReference type="GO" id="GO:0006270">
    <property type="term" value="P:DNA replication initiation"/>
    <property type="evidence" value="ECO:0007669"/>
    <property type="project" value="TreeGrafter"/>
</dbReference>
<evidence type="ECO:0000313" key="11">
    <source>
        <dbReference type="EMBL" id="KAF2232118.1"/>
    </source>
</evidence>
<evidence type="ECO:0000256" key="1">
    <source>
        <dbReference type="ARBA" id="ARBA00004123"/>
    </source>
</evidence>
<dbReference type="InterPro" id="IPR027417">
    <property type="entry name" value="P-loop_NTPase"/>
</dbReference>
<dbReference type="GO" id="GO:0005664">
    <property type="term" value="C:nuclear origin of replication recognition complex"/>
    <property type="evidence" value="ECO:0007669"/>
    <property type="project" value="TreeGrafter"/>
</dbReference>
<evidence type="ECO:0000256" key="5">
    <source>
        <dbReference type="ARBA" id="ARBA00022840"/>
    </source>
</evidence>
<feature type="domain" description="Orc1-like AAA ATPase" evidence="8">
    <location>
        <begin position="14"/>
        <end position="152"/>
    </location>
</feature>
<evidence type="ECO:0000313" key="12">
    <source>
        <dbReference type="Proteomes" id="UP000800092"/>
    </source>
</evidence>
<evidence type="ECO:0000256" key="2">
    <source>
        <dbReference type="ARBA" id="ARBA00006269"/>
    </source>
</evidence>
<dbReference type="EMBL" id="ML991819">
    <property type="protein sequence ID" value="KAF2232118.1"/>
    <property type="molecule type" value="Genomic_DNA"/>
</dbReference>
<keyword evidence="4" id="KW-0547">Nucleotide-binding</keyword>
<dbReference type="OrthoDB" id="365981at2759"/>
<dbReference type="InterPro" id="IPR020796">
    <property type="entry name" value="ORC5"/>
</dbReference>
<evidence type="ECO:0000259" key="9">
    <source>
        <dbReference type="Pfam" id="PF14630"/>
    </source>
</evidence>
<dbReference type="AlphaFoldDB" id="A0A6A6H2R4"/>
<feature type="domain" description="ORC5 lid" evidence="10">
    <location>
        <begin position="220"/>
        <end position="279"/>
    </location>
</feature>
<dbReference type="PANTHER" id="PTHR12705">
    <property type="entry name" value="ORIGIN RECOGNITION COMPLEX SUBUNIT 5"/>
    <property type="match status" value="1"/>
</dbReference>
<sequence>MLPTELMQILNRDFPCRELQIRHLSALLSPTLPSPSTVVLHGLEATGKTSLIKQYLHLSKFPHAIVSSRECVTGRHLLERTLAACVASVAALPESETDASAYSRCENLSALAAQLQRLLEGHGKFFLVLDGIDRQRDAPITLFPALARFGEIISNLTTVFLVSIPSPRLLHRPGVPHIHFPAYARSQAIHILSLNPPPIFLNLNEEYTAEEHEEDRKWLWPRFLVATWDSLAKGAARDLVRFREVARMLWEEFVAPIRKGEYGTRDFSRLMVRMRGLFQKEDVLVDGIVPQEKDAQQIIKRPKKVTLDLPYFSKYILCAAYLASYNPTRQDQIFFMKSMEKKRRRRGGGGTPGRAPKNRKIPRNLLHPSAFSLDRLLAILHAVVPHAVPQHADIYTQISTLASLRLLSKAGPAGADMMDSNTKWRVGVGWDVVNSLARSIGLEMTDYLAE</sequence>